<proteinExistence type="predicted"/>
<dbReference type="EMBL" id="JAEKNR010000168">
    <property type="protein sequence ID" value="MBJ7599717.1"/>
    <property type="molecule type" value="Genomic_DNA"/>
</dbReference>
<reference evidence="1" key="1">
    <citation type="submission" date="2020-10" db="EMBL/GenBank/DDBJ databases">
        <title>Ca. Dormibacterota MAGs.</title>
        <authorList>
            <person name="Montgomery K."/>
        </authorList>
    </citation>
    <scope>NUCLEOTIDE SEQUENCE [LARGE SCALE GENOMIC DNA]</scope>
    <source>
        <strain evidence="1">SC8812_S17_10</strain>
    </source>
</reference>
<comment type="caution">
    <text evidence="1">The sequence shown here is derived from an EMBL/GenBank/DDBJ whole genome shotgun (WGS) entry which is preliminary data.</text>
</comment>
<gene>
    <name evidence="1" type="ORF">JF922_16775</name>
</gene>
<evidence type="ECO:0000313" key="1">
    <source>
        <dbReference type="EMBL" id="MBJ7599717.1"/>
    </source>
</evidence>
<organism evidence="1 2">
    <name type="scientific">Candidatus Nephthysia bennettiae</name>
    <dbReference type="NCBI Taxonomy" id="3127016"/>
    <lineage>
        <taxon>Bacteria</taxon>
        <taxon>Bacillati</taxon>
        <taxon>Candidatus Dormiibacterota</taxon>
        <taxon>Candidatus Dormibacteria</taxon>
        <taxon>Candidatus Dormibacterales</taxon>
        <taxon>Candidatus Dormibacteraceae</taxon>
        <taxon>Candidatus Nephthysia</taxon>
    </lineage>
</organism>
<protein>
    <submittedName>
        <fullName evidence="1">SRPBCC family protein</fullName>
    </submittedName>
</protein>
<accession>A0A934K9J3</accession>
<dbReference type="Proteomes" id="UP000612893">
    <property type="component" value="Unassembled WGS sequence"/>
</dbReference>
<keyword evidence="2" id="KW-1185">Reference proteome</keyword>
<dbReference type="AlphaFoldDB" id="A0A934K9J3"/>
<dbReference type="Gene3D" id="3.30.530.20">
    <property type="match status" value="1"/>
</dbReference>
<dbReference type="SUPFAM" id="SSF55961">
    <property type="entry name" value="Bet v1-like"/>
    <property type="match status" value="1"/>
</dbReference>
<dbReference type="Pfam" id="PF10604">
    <property type="entry name" value="Polyketide_cyc2"/>
    <property type="match status" value="1"/>
</dbReference>
<evidence type="ECO:0000313" key="2">
    <source>
        <dbReference type="Proteomes" id="UP000612893"/>
    </source>
</evidence>
<dbReference type="RefSeq" id="WP_338203313.1">
    <property type="nucleotide sequence ID" value="NZ_JAEKNR010000168.1"/>
</dbReference>
<name>A0A934K9J3_9BACT</name>
<sequence length="149" mass="16918">MAEHRFSAQITIARPPEAVFAWVADYKHVAEVLEGVERWEPLQRETRGRGSRFDVSMSALGLPLENVLVLDRWEEPSCIGWRSESGLLRQSGRWDFRPRGEATEVSLSIGYVPPLGVVGQLVAGEVDTLVRDRLQHALEEMKRILERDP</sequence>
<dbReference type="InterPro" id="IPR019587">
    <property type="entry name" value="Polyketide_cyclase/dehydratase"/>
</dbReference>
<dbReference type="InterPro" id="IPR023393">
    <property type="entry name" value="START-like_dom_sf"/>
</dbReference>